<comment type="caution">
    <text evidence="8">The sequence shown here is derived from an EMBL/GenBank/DDBJ whole genome shotgun (WGS) entry which is preliminary data.</text>
</comment>
<evidence type="ECO:0000313" key="8">
    <source>
        <dbReference type="EMBL" id="CAG9961984.1"/>
    </source>
</evidence>
<comment type="similarity">
    <text evidence="1">Belongs to the Gfo/Idh/MocA family.</text>
</comment>
<dbReference type="AlphaFoldDB" id="A0A9N9TUU9"/>
<evidence type="ECO:0000256" key="2">
    <source>
        <dbReference type="ARBA" id="ARBA00023002"/>
    </source>
</evidence>
<dbReference type="InterPro" id="IPR055170">
    <property type="entry name" value="GFO_IDH_MocA-like_dom"/>
</dbReference>
<comment type="catalytic activity">
    <reaction evidence="5">
        <text>D-xylose + NADP(+) = D-xylono-1,5-lactone + NADPH + H(+)</text>
        <dbReference type="Rhea" id="RHEA:22000"/>
        <dbReference type="ChEBI" id="CHEBI:15378"/>
        <dbReference type="ChEBI" id="CHEBI:15867"/>
        <dbReference type="ChEBI" id="CHEBI:53455"/>
        <dbReference type="ChEBI" id="CHEBI:57783"/>
        <dbReference type="ChEBI" id="CHEBI:58349"/>
        <dbReference type="EC" id="1.1.1.179"/>
    </reaction>
</comment>
<dbReference type="InterPro" id="IPR036291">
    <property type="entry name" value="NAD(P)-bd_dom_sf"/>
</dbReference>
<feature type="domain" description="GFO/IDH/MocA-like oxidoreductase" evidence="7">
    <location>
        <begin position="154"/>
        <end position="276"/>
    </location>
</feature>
<dbReference type="GO" id="GO:0000166">
    <property type="term" value="F:nucleotide binding"/>
    <property type="evidence" value="ECO:0007669"/>
    <property type="project" value="InterPro"/>
</dbReference>
<reference evidence="8 9" key="2">
    <citation type="submission" date="2021-10" db="EMBL/GenBank/DDBJ databases">
        <authorList>
            <person name="Piombo E."/>
        </authorList>
    </citation>
    <scope>NUCLEOTIDE SEQUENCE [LARGE SCALE GENOMIC DNA]</scope>
</reference>
<dbReference type="EC" id="1.1.1.179" evidence="3"/>
<protein>
    <recommendedName>
        <fullName evidence="3">D-xylose 1-dehydrogenase (NADP(+), D-xylono-1,5-lactone-forming)</fullName>
        <ecNumber evidence="3">1.1.1.179</ecNumber>
    </recommendedName>
    <alternativeName>
        <fullName evidence="4">D-xylose-NADP dehydrogenase</fullName>
    </alternativeName>
</protein>
<evidence type="ECO:0000256" key="4">
    <source>
        <dbReference type="ARBA" id="ARBA00042988"/>
    </source>
</evidence>
<dbReference type="SUPFAM" id="SSF55347">
    <property type="entry name" value="Glyceraldehyde-3-phosphate dehydrogenase-like, C-terminal domain"/>
    <property type="match status" value="1"/>
</dbReference>
<keyword evidence="2" id="KW-0560">Oxidoreductase</keyword>
<name>A0A9N9TUU9_9HYPO</name>
<dbReference type="SUPFAM" id="SSF51735">
    <property type="entry name" value="NAD(P)-binding Rossmann-fold domains"/>
    <property type="match status" value="1"/>
</dbReference>
<dbReference type="EMBL" id="CABFNO020000776">
    <property type="protein sequence ID" value="CAG9961984.1"/>
    <property type="molecule type" value="Genomic_DNA"/>
</dbReference>
<feature type="domain" description="Gfo/Idh/MocA-like oxidoreductase N-terminal" evidence="6">
    <location>
        <begin position="10"/>
        <end position="135"/>
    </location>
</feature>
<organism evidence="8 9">
    <name type="scientific">Clonostachys byssicola</name>
    <dbReference type="NCBI Taxonomy" id="160290"/>
    <lineage>
        <taxon>Eukaryota</taxon>
        <taxon>Fungi</taxon>
        <taxon>Dikarya</taxon>
        <taxon>Ascomycota</taxon>
        <taxon>Pezizomycotina</taxon>
        <taxon>Sordariomycetes</taxon>
        <taxon>Hypocreomycetidae</taxon>
        <taxon>Hypocreales</taxon>
        <taxon>Bionectriaceae</taxon>
        <taxon>Clonostachys</taxon>
    </lineage>
</organism>
<accession>A0A9N9TUU9</accession>
<dbReference type="Gene3D" id="3.30.360.10">
    <property type="entry name" value="Dihydrodipicolinate Reductase, domain 2"/>
    <property type="match status" value="1"/>
</dbReference>
<dbReference type="OrthoDB" id="2129491at2759"/>
<reference evidence="9" key="1">
    <citation type="submission" date="2019-06" db="EMBL/GenBank/DDBJ databases">
        <authorList>
            <person name="Broberg M."/>
        </authorList>
    </citation>
    <scope>NUCLEOTIDE SEQUENCE [LARGE SCALE GENOMIC DNA]</scope>
</reference>
<keyword evidence="9" id="KW-1185">Reference proteome</keyword>
<evidence type="ECO:0000313" key="9">
    <source>
        <dbReference type="Proteomes" id="UP000754883"/>
    </source>
</evidence>
<evidence type="ECO:0000256" key="1">
    <source>
        <dbReference type="ARBA" id="ARBA00010928"/>
    </source>
</evidence>
<dbReference type="Pfam" id="PF22725">
    <property type="entry name" value="GFO_IDH_MocA_C3"/>
    <property type="match status" value="1"/>
</dbReference>
<dbReference type="Pfam" id="PF01408">
    <property type="entry name" value="GFO_IDH_MocA"/>
    <property type="match status" value="1"/>
</dbReference>
<dbReference type="Proteomes" id="UP000754883">
    <property type="component" value="Unassembled WGS sequence"/>
</dbReference>
<dbReference type="PANTHER" id="PTHR22604:SF105">
    <property type="entry name" value="TRANS-1,2-DIHYDROBENZENE-1,2-DIOL DEHYDROGENASE"/>
    <property type="match status" value="1"/>
</dbReference>
<dbReference type="GO" id="GO:0047837">
    <property type="term" value="F:D-xylose 1-dehydrogenase (NADP+) activity"/>
    <property type="evidence" value="ECO:0007669"/>
    <property type="project" value="UniProtKB-EC"/>
</dbReference>
<dbReference type="PANTHER" id="PTHR22604">
    <property type="entry name" value="OXIDOREDUCTASES"/>
    <property type="match status" value="1"/>
</dbReference>
<evidence type="ECO:0000259" key="7">
    <source>
        <dbReference type="Pfam" id="PF22725"/>
    </source>
</evidence>
<evidence type="ECO:0000256" key="5">
    <source>
        <dbReference type="ARBA" id="ARBA00049233"/>
    </source>
</evidence>
<dbReference type="Gene3D" id="3.40.50.720">
    <property type="entry name" value="NAD(P)-binding Rossmann-like Domain"/>
    <property type="match status" value="1"/>
</dbReference>
<dbReference type="InterPro" id="IPR000683">
    <property type="entry name" value="Gfo/Idh/MocA-like_OxRdtase_N"/>
</dbReference>
<dbReference type="InterPro" id="IPR050984">
    <property type="entry name" value="Gfo/Idh/MocA_domain"/>
</dbReference>
<evidence type="ECO:0000256" key="3">
    <source>
        <dbReference type="ARBA" id="ARBA00038984"/>
    </source>
</evidence>
<evidence type="ECO:0000259" key="6">
    <source>
        <dbReference type="Pfam" id="PF01408"/>
    </source>
</evidence>
<proteinExistence type="inferred from homology"/>
<gene>
    <name evidence="8" type="ORF">CBYS24578_00018362</name>
</gene>
<sequence length="358" mass="38885">MTDKSDIPTLKWGIVGCGTISSRFVSDLCLERPDATTNHIIEAVGSSAMDKASAFVAKHCPAQKPVLYDSYEALYSDPSVDIVYIGTPHVLHCKNALDAIAAGKHVLCEKPFALNASEARMMIDAARAKGVFLMEAVWTRFFPVAKKFQSLLHDEKAIGDIASVFVDFGLYMPISTADPARRTASRALGAGALLDLGIYTLTWASLTLDKAVSSKSPKVMASMAFASETDPEKKVDEFTSVVLQYPDLKAHAMCTSSLLYKSAEEFAHVYGSKGSISVGGHMASRPQYLVVRLNGEEERRLDFEVSGFGFYYEADAVGADIRAGRLENSTCSLDSTLAIMSRMDNARAQCGLVYPQEE</sequence>